<dbReference type="EMBL" id="CP037968">
    <property type="protein sequence ID" value="QYZ78892.1"/>
    <property type="molecule type" value="Genomic_DNA"/>
</dbReference>
<name>A0A8G1A0F8_9EURY</name>
<keyword evidence="2" id="KW-0808">Transferase</keyword>
<evidence type="ECO:0000259" key="3">
    <source>
        <dbReference type="Pfam" id="PF00156"/>
    </source>
</evidence>
<accession>A0A8G1A0F8</accession>
<sequence length="224" mass="25232">MIPESFTCDLVGWDRSVVLSRALAAKVKAAGYRPDLVIAIGRGGYVPARIVCDRLLIDTLTSIKIEHWGVAARKKKEAVVRYPLATDVGDLSVLIVDDITDTGETLQRAVWYVEEFGPREVRTGVLQHKHTSSFDPDYYAEYLAGWRWVVYPWALHEDLTGFTEKVLLEEPLTTTEIRAALANRYEIRAGEDEVAEALADLLVMGKAVEEDGSRFRRGYEWDEA</sequence>
<reference evidence="4" key="2">
    <citation type="submission" date="2019-03" db="EMBL/GenBank/DDBJ databases">
        <authorList>
            <person name="Chen S.-C."/>
            <person name="Wu S.-Y."/>
            <person name="Lai M.-C."/>
        </authorList>
    </citation>
    <scope>NUCLEOTIDE SEQUENCE</scope>
    <source>
        <strain evidence="4">ML15</strain>
    </source>
</reference>
<dbReference type="Pfam" id="PF00156">
    <property type="entry name" value="Pribosyltran"/>
    <property type="match status" value="1"/>
</dbReference>
<evidence type="ECO:0000313" key="4">
    <source>
        <dbReference type="EMBL" id="QYZ78892.1"/>
    </source>
</evidence>
<dbReference type="OrthoDB" id="4952at2157"/>
<dbReference type="InterPro" id="IPR000836">
    <property type="entry name" value="PRTase_dom"/>
</dbReference>
<dbReference type="SUPFAM" id="SSF53271">
    <property type="entry name" value="PRTase-like"/>
    <property type="match status" value="1"/>
</dbReference>
<keyword evidence="1 4" id="KW-0328">Glycosyltransferase</keyword>
<gene>
    <name evidence="4" type="ORF">E2N92_05360</name>
</gene>
<dbReference type="PANTHER" id="PTHR43363">
    <property type="entry name" value="HYPOXANTHINE PHOSPHORIBOSYLTRANSFERASE"/>
    <property type="match status" value="1"/>
</dbReference>
<dbReference type="AlphaFoldDB" id="A0A8G1A0F8"/>
<dbReference type="PANTHER" id="PTHR43363:SF3">
    <property type="entry name" value="XANTHINE-GUANINE PHOSPHORIBOSYLTRANSFERASE"/>
    <property type="match status" value="1"/>
</dbReference>
<evidence type="ECO:0000256" key="2">
    <source>
        <dbReference type="ARBA" id="ARBA00022679"/>
    </source>
</evidence>
<protein>
    <submittedName>
        <fullName evidence="4">Phosphoribosyltransferase</fullName>
    </submittedName>
</protein>
<evidence type="ECO:0000256" key="1">
    <source>
        <dbReference type="ARBA" id="ARBA00022676"/>
    </source>
</evidence>
<dbReference type="InterPro" id="IPR029057">
    <property type="entry name" value="PRTase-like"/>
</dbReference>
<keyword evidence="5" id="KW-1185">Reference proteome</keyword>
<proteinExistence type="predicted"/>
<dbReference type="Gene3D" id="3.40.50.2020">
    <property type="match status" value="1"/>
</dbReference>
<dbReference type="RefSeq" id="WP_220682663.1">
    <property type="nucleotide sequence ID" value="NZ_CP037968.1"/>
</dbReference>
<dbReference type="Proteomes" id="UP000826709">
    <property type="component" value="Chromosome"/>
</dbReference>
<dbReference type="GO" id="GO:0016757">
    <property type="term" value="F:glycosyltransferase activity"/>
    <property type="evidence" value="ECO:0007669"/>
    <property type="project" value="UniProtKB-KW"/>
</dbReference>
<feature type="domain" description="Phosphoribosyltransferase" evidence="3">
    <location>
        <begin position="20"/>
        <end position="141"/>
    </location>
</feature>
<organism evidence="4 5">
    <name type="scientific">Methanofollis formosanus</name>
    <dbReference type="NCBI Taxonomy" id="299308"/>
    <lineage>
        <taxon>Archaea</taxon>
        <taxon>Methanobacteriati</taxon>
        <taxon>Methanobacteriota</taxon>
        <taxon>Stenosarchaea group</taxon>
        <taxon>Methanomicrobia</taxon>
        <taxon>Methanomicrobiales</taxon>
        <taxon>Methanomicrobiaceae</taxon>
        <taxon>Methanofollis</taxon>
    </lineage>
</organism>
<dbReference type="KEGG" id="mfk:E2N92_05360"/>
<reference evidence="4" key="1">
    <citation type="journal article" date="2005" name="Int. J. Syst. Evol. Microbiol.">
        <title>Methanofollis formosanus sp. nov., isolated from a fish pond.</title>
        <authorList>
            <person name="Wu S.Y."/>
            <person name="Chen S.C."/>
            <person name="Lai M.C."/>
        </authorList>
    </citation>
    <scope>NUCLEOTIDE SEQUENCE</scope>
    <source>
        <strain evidence="4">ML15</strain>
    </source>
</reference>
<dbReference type="CDD" id="cd06223">
    <property type="entry name" value="PRTases_typeI"/>
    <property type="match status" value="1"/>
</dbReference>
<evidence type="ECO:0000313" key="5">
    <source>
        <dbReference type="Proteomes" id="UP000826709"/>
    </source>
</evidence>